<organism evidence="2 3">
    <name type="scientific">Natronoglomus mannanivorans</name>
    <dbReference type="NCBI Taxonomy" id="2979990"/>
    <lineage>
        <taxon>Archaea</taxon>
        <taxon>Methanobacteriati</taxon>
        <taxon>Methanobacteriota</taxon>
        <taxon>Stenosarchaea group</taxon>
        <taxon>Halobacteria</taxon>
        <taxon>Halobacteriales</taxon>
        <taxon>Natrialbaceae</taxon>
        <taxon>Natronoglomus</taxon>
    </lineage>
</organism>
<sequence length="249" mass="26715">MLDALPLVLALTLAAVHLLAGRVRSLAVVPRNRWLSMAGGASVAYVFVHLLPEVQQASETVDARGLFPAMLDTHVYLLSLLGFATFYGLEQFVRGSRSGGERWAGRLDWLTEADADLGVFWVHCGSFAVYNTLIGYLLVHGEATGLASLLTYAVAMGLHFLVNDVGLREHHGDAYHRRGRWLLAGAIVAGCGLGYAVAVDELLVAVLVAFLAGGIILNVIKEELPADRESRFWAFAAGAAGYTLVLLAV</sequence>
<evidence type="ECO:0000256" key="1">
    <source>
        <dbReference type="SAM" id="Phobius"/>
    </source>
</evidence>
<keyword evidence="1" id="KW-0812">Transmembrane</keyword>
<feature type="transmembrane region" description="Helical" evidence="1">
    <location>
        <begin position="232"/>
        <end position="248"/>
    </location>
</feature>
<protein>
    <submittedName>
        <fullName evidence="2">Uncharacterized protein</fullName>
    </submittedName>
</protein>
<accession>A0AAP2Z1Z2</accession>
<dbReference type="EMBL" id="JAOPKA010000018">
    <property type="protein sequence ID" value="MCU4743741.1"/>
    <property type="molecule type" value="Genomic_DNA"/>
</dbReference>
<feature type="transmembrane region" description="Helical" evidence="1">
    <location>
        <begin position="75"/>
        <end position="93"/>
    </location>
</feature>
<reference evidence="2" key="1">
    <citation type="submission" date="2022-09" db="EMBL/GenBank/DDBJ databases">
        <title>Enrichment on poylsaccharides allowed isolation of novel metabolic and taxonomic groups of Haloarchaea.</title>
        <authorList>
            <person name="Sorokin D.Y."/>
            <person name="Elcheninov A.G."/>
            <person name="Khizhniak T.V."/>
            <person name="Kolganova T.V."/>
            <person name="Kublanov I.V."/>
        </authorList>
    </citation>
    <scope>NUCLEOTIDE SEQUENCE</scope>
    <source>
        <strain evidence="2">AArc-xg1-1</strain>
    </source>
</reference>
<dbReference type="AlphaFoldDB" id="A0AAP2Z1Z2"/>
<proteinExistence type="predicted"/>
<evidence type="ECO:0000313" key="2">
    <source>
        <dbReference type="EMBL" id="MCU4743741.1"/>
    </source>
</evidence>
<evidence type="ECO:0000313" key="3">
    <source>
        <dbReference type="Proteomes" id="UP001321018"/>
    </source>
</evidence>
<name>A0AAP2Z1Z2_9EURY</name>
<feature type="transmembrane region" description="Helical" evidence="1">
    <location>
        <begin position="202"/>
        <end position="220"/>
    </location>
</feature>
<feature type="transmembrane region" description="Helical" evidence="1">
    <location>
        <begin position="179"/>
        <end position="196"/>
    </location>
</feature>
<dbReference type="Proteomes" id="UP001321018">
    <property type="component" value="Unassembled WGS sequence"/>
</dbReference>
<keyword evidence="1" id="KW-0472">Membrane</keyword>
<comment type="caution">
    <text evidence="2">The sequence shown here is derived from an EMBL/GenBank/DDBJ whole genome shotgun (WGS) entry which is preliminary data.</text>
</comment>
<feature type="transmembrane region" description="Helical" evidence="1">
    <location>
        <begin position="145"/>
        <end position="167"/>
    </location>
</feature>
<feature type="transmembrane region" description="Helical" evidence="1">
    <location>
        <begin position="114"/>
        <end position="139"/>
    </location>
</feature>
<gene>
    <name evidence="2" type="ORF">OB960_20355</name>
</gene>
<keyword evidence="1" id="KW-1133">Transmembrane helix</keyword>